<protein>
    <recommendedName>
        <fullName evidence="2">Pyridoxamine 5'-phosphate oxidase N-terminal domain-containing protein</fullName>
    </recommendedName>
</protein>
<dbReference type="PANTHER" id="PTHR35176:SF6">
    <property type="entry name" value="HEME OXYGENASE HI_0854-RELATED"/>
    <property type="match status" value="1"/>
</dbReference>
<dbReference type="PANTHER" id="PTHR35176">
    <property type="entry name" value="HEME OXYGENASE HI_0854-RELATED"/>
    <property type="match status" value="1"/>
</dbReference>
<dbReference type="Gene3D" id="2.30.110.10">
    <property type="entry name" value="Electron Transport, Fmn-binding Protein, Chain A"/>
    <property type="match status" value="1"/>
</dbReference>
<dbReference type="Pfam" id="PF01243">
    <property type="entry name" value="PNPOx_N"/>
    <property type="match status" value="1"/>
</dbReference>
<gene>
    <name evidence="3" type="ORF">HMPREF9336_02707</name>
</gene>
<dbReference type="SUPFAM" id="SSF50475">
    <property type="entry name" value="FMN-binding split barrel"/>
    <property type="match status" value="1"/>
</dbReference>
<dbReference type="InterPro" id="IPR052019">
    <property type="entry name" value="F420H2_bilvrd_red/Heme_oxyg"/>
</dbReference>
<keyword evidence="1" id="KW-0560">Oxidoreductase</keyword>
<dbReference type="NCBIfam" id="TIGR03618">
    <property type="entry name" value="Rv1155_F420"/>
    <property type="match status" value="1"/>
</dbReference>
<dbReference type="InterPro" id="IPR012349">
    <property type="entry name" value="Split_barrel_FMN-bd"/>
</dbReference>
<dbReference type="OrthoDB" id="5242787at2"/>
<dbReference type="GO" id="GO:0016627">
    <property type="term" value="F:oxidoreductase activity, acting on the CH-CH group of donors"/>
    <property type="evidence" value="ECO:0007669"/>
    <property type="project" value="TreeGrafter"/>
</dbReference>
<dbReference type="HOGENOM" id="CLU_123922_2_0_11"/>
<feature type="domain" description="Pyridoxamine 5'-phosphate oxidase N-terminal" evidence="2">
    <location>
        <begin position="22"/>
        <end position="134"/>
    </location>
</feature>
<dbReference type="RefSeq" id="WP_021030420.1">
    <property type="nucleotide sequence ID" value="NZ_KI391953.1"/>
</dbReference>
<dbReference type="AlphaFoldDB" id="E5XT85"/>
<dbReference type="GO" id="GO:0070967">
    <property type="term" value="F:coenzyme F420 binding"/>
    <property type="evidence" value="ECO:0007669"/>
    <property type="project" value="TreeGrafter"/>
</dbReference>
<organism evidence="3 4">
    <name type="scientific">Segniliparus rugosus (strain ATCC BAA-974 / DSM 45345 / CCUG 50838 / CIP 108380 / JCM 13579 / CDC 945)</name>
    <dbReference type="NCBI Taxonomy" id="679197"/>
    <lineage>
        <taxon>Bacteria</taxon>
        <taxon>Bacillati</taxon>
        <taxon>Actinomycetota</taxon>
        <taxon>Actinomycetes</taxon>
        <taxon>Mycobacteriales</taxon>
        <taxon>Segniliparaceae</taxon>
        <taxon>Segniliparus</taxon>
    </lineage>
</organism>
<keyword evidence="4" id="KW-1185">Reference proteome</keyword>
<evidence type="ECO:0000313" key="4">
    <source>
        <dbReference type="Proteomes" id="UP000004816"/>
    </source>
</evidence>
<evidence type="ECO:0000256" key="1">
    <source>
        <dbReference type="ARBA" id="ARBA00023002"/>
    </source>
</evidence>
<name>E5XT85_SEGRC</name>
<dbReference type="STRING" id="679197.HMPREF9336_02707"/>
<dbReference type="Proteomes" id="UP000004816">
    <property type="component" value="Unassembled WGS sequence"/>
</dbReference>
<comment type="caution">
    <text evidence="3">The sequence shown here is derived from an EMBL/GenBank/DDBJ whole genome shotgun (WGS) entry which is preliminary data.</text>
</comment>
<dbReference type="GO" id="GO:0005829">
    <property type="term" value="C:cytosol"/>
    <property type="evidence" value="ECO:0007669"/>
    <property type="project" value="TreeGrafter"/>
</dbReference>
<dbReference type="InterPro" id="IPR019920">
    <property type="entry name" value="F420-binding_dom_put"/>
</dbReference>
<dbReference type="eggNOG" id="COG3467">
    <property type="taxonomic scope" value="Bacteria"/>
</dbReference>
<dbReference type="InterPro" id="IPR011576">
    <property type="entry name" value="Pyridox_Oxase_N"/>
</dbReference>
<proteinExistence type="predicted"/>
<accession>E5XT85</accession>
<evidence type="ECO:0000259" key="2">
    <source>
        <dbReference type="Pfam" id="PF01243"/>
    </source>
</evidence>
<sequence>MAELTDPRVAAFLSEGDRNGKLSYLREDRRPAVVPVWFVVDNGEIVFFTGRESPKAKAFAEDPRVAFLVDDGCPPYSYVSITGVVAKSAEPERFDELLAKLVARYTPQEDFEKTLQFFKGQDEALYRIRATQVQAKFDLMNALPV</sequence>
<evidence type="ECO:0000313" key="3">
    <source>
        <dbReference type="EMBL" id="EFV12416.2"/>
    </source>
</evidence>
<reference evidence="3 4" key="1">
    <citation type="journal article" date="2011" name="Stand. Genomic Sci.">
        <title>High quality draft genome sequence of Segniliparus rugosus CDC 945(T)= (ATCC BAA-974(T)).</title>
        <authorList>
            <person name="Earl A.M."/>
            <person name="Desjardins C.A."/>
            <person name="Fitzgerald M.G."/>
            <person name="Arachchi H.M."/>
            <person name="Zeng Q."/>
            <person name="Mehta T."/>
            <person name="Griggs A."/>
            <person name="Birren B.W."/>
            <person name="Toney N.C."/>
            <person name="Carr J."/>
            <person name="Posey J."/>
            <person name="Butler W.R."/>
        </authorList>
    </citation>
    <scope>NUCLEOTIDE SEQUENCE [LARGE SCALE GENOMIC DNA]</scope>
    <source>
        <strain evidence="4">ATCC BAA-974 / DSM 45345 / CCUG 50838 / CIP 108380 / JCM 13579 / CDC 945</strain>
    </source>
</reference>
<dbReference type="EMBL" id="ACZI02000002">
    <property type="protein sequence ID" value="EFV12416.2"/>
    <property type="molecule type" value="Genomic_DNA"/>
</dbReference>